<protein>
    <submittedName>
        <fullName evidence="1">Uncharacterized protein</fullName>
    </submittedName>
</protein>
<organism evidence="1 2">
    <name type="scientific">Hyalangium minutum</name>
    <dbReference type="NCBI Taxonomy" id="394096"/>
    <lineage>
        <taxon>Bacteria</taxon>
        <taxon>Pseudomonadati</taxon>
        <taxon>Myxococcota</taxon>
        <taxon>Myxococcia</taxon>
        <taxon>Myxococcales</taxon>
        <taxon>Cystobacterineae</taxon>
        <taxon>Archangiaceae</taxon>
        <taxon>Hyalangium</taxon>
    </lineage>
</organism>
<evidence type="ECO:0000313" key="2">
    <source>
        <dbReference type="Proteomes" id="UP000028725"/>
    </source>
</evidence>
<keyword evidence="2" id="KW-1185">Reference proteome</keyword>
<sequence length="83" mass="8969">MWDDFAVREPAEAEARLAAAAAALPEDLRARLPMPPAGEGRAPWYRGTFHVNLPDAPDGHAVVELKDGRVRLETVSAGLQPRA</sequence>
<reference evidence="1 2" key="1">
    <citation type="submission" date="2014-04" db="EMBL/GenBank/DDBJ databases">
        <title>Genome assembly of Hyalangium minutum DSM 14724.</title>
        <authorList>
            <person name="Sharma G."/>
            <person name="Subramanian S."/>
        </authorList>
    </citation>
    <scope>NUCLEOTIDE SEQUENCE [LARGE SCALE GENOMIC DNA]</scope>
    <source>
        <strain evidence="1 2">DSM 14724</strain>
    </source>
</reference>
<dbReference type="EMBL" id="JMCB01000001">
    <property type="protein sequence ID" value="KFE72486.1"/>
    <property type="molecule type" value="Genomic_DNA"/>
</dbReference>
<name>A0A085WXS3_9BACT</name>
<gene>
    <name evidence="1" type="ORF">DB31_0749</name>
</gene>
<dbReference type="Proteomes" id="UP000028725">
    <property type="component" value="Unassembled WGS sequence"/>
</dbReference>
<proteinExistence type="predicted"/>
<evidence type="ECO:0000313" key="1">
    <source>
        <dbReference type="EMBL" id="KFE72486.1"/>
    </source>
</evidence>
<comment type="caution">
    <text evidence="1">The sequence shown here is derived from an EMBL/GenBank/DDBJ whole genome shotgun (WGS) entry which is preliminary data.</text>
</comment>
<accession>A0A085WXS3</accession>
<dbReference type="AlphaFoldDB" id="A0A085WXS3"/>